<protein>
    <submittedName>
        <fullName evidence="2">Uncharacterized protein</fullName>
    </submittedName>
</protein>
<gene>
    <name evidence="2" type="ORF">Ari01nite_84740</name>
</gene>
<dbReference type="EMBL" id="BOMV01000096">
    <property type="protein sequence ID" value="GIF01010.1"/>
    <property type="molecule type" value="Genomic_DNA"/>
</dbReference>
<feature type="chain" id="PRO_5039283228" evidence="1">
    <location>
        <begin position="29"/>
        <end position="378"/>
    </location>
</feature>
<evidence type="ECO:0000313" key="3">
    <source>
        <dbReference type="Proteomes" id="UP000636960"/>
    </source>
</evidence>
<dbReference type="InterPro" id="IPR006311">
    <property type="entry name" value="TAT_signal"/>
</dbReference>
<reference evidence="2" key="1">
    <citation type="submission" date="2021-01" db="EMBL/GenBank/DDBJ databases">
        <title>Whole genome shotgun sequence of Actinoplanes rishiriensis NBRC 108556.</title>
        <authorList>
            <person name="Komaki H."/>
            <person name="Tamura T."/>
        </authorList>
    </citation>
    <scope>NUCLEOTIDE SEQUENCE</scope>
    <source>
        <strain evidence="2">NBRC 108556</strain>
    </source>
</reference>
<organism evidence="2 3">
    <name type="scientific">Paractinoplanes rishiriensis</name>
    <dbReference type="NCBI Taxonomy" id="1050105"/>
    <lineage>
        <taxon>Bacteria</taxon>
        <taxon>Bacillati</taxon>
        <taxon>Actinomycetota</taxon>
        <taxon>Actinomycetes</taxon>
        <taxon>Micromonosporales</taxon>
        <taxon>Micromonosporaceae</taxon>
        <taxon>Paractinoplanes</taxon>
    </lineage>
</organism>
<evidence type="ECO:0000256" key="1">
    <source>
        <dbReference type="SAM" id="SignalP"/>
    </source>
</evidence>
<dbReference type="PROSITE" id="PS51318">
    <property type="entry name" value="TAT"/>
    <property type="match status" value="1"/>
</dbReference>
<evidence type="ECO:0000313" key="2">
    <source>
        <dbReference type="EMBL" id="GIF01010.1"/>
    </source>
</evidence>
<sequence length="378" mass="39390">MQRRTLMGSLAGVLVAAGVMAPAAPAAAAAPPLPTEVTQFSTPLIHPSGLFLITRGADNSVLFSRGTPSTNSYGSFFSIGGQITGDPTAVISPEGAQVFARSGNTAVTNLVVNYNTSTGFTPIPGLAINSEVTAVRLPDAGQAPAIRIFARDVEEGSVWTNLLVNGSPQGWVNLGGNYTDSETAAAILPQSGLTTNVRLVVRRFQQVYTMVLDGRTGAVVTPWTLLPGMWATNNPTLSNEGFTFVPRGNEVFVRGLNGDVWTWNFDSPGWVNLGGRGIGDVAVSIASDGGLHLHGRGVNNQAQLNRRPPGSARFGGFINLGGVLTGNISASGGGTVNGRTVVDQFITRTRENGISSRIMLNLVGGFTSFFNIPGPPVA</sequence>
<keyword evidence="1" id="KW-0732">Signal</keyword>
<keyword evidence="3" id="KW-1185">Reference proteome</keyword>
<name>A0A919K7D7_9ACTN</name>
<dbReference type="RefSeq" id="WP_203789371.1">
    <property type="nucleotide sequence ID" value="NZ_BOMV01000096.1"/>
</dbReference>
<dbReference type="Gene3D" id="2.120.10.70">
    <property type="entry name" value="Fucose-specific lectin"/>
    <property type="match status" value="1"/>
</dbReference>
<dbReference type="SUPFAM" id="SSF89372">
    <property type="entry name" value="Fucose-specific lectin"/>
    <property type="match status" value="1"/>
</dbReference>
<dbReference type="AlphaFoldDB" id="A0A919K7D7"/>
<feature type="signal peptide" evidence="1">
    <location>
        <begin position="1"/>
        <end position="28"/>
    </location>
</feature>
<accession>A0A919K7D7</accession>
<dbReference type="Proteomes" id="UP000636960">
    <property type="component" value="Unassembled WGS sequence"/>
</dbReference>
<proteinExistence type="predicted"/>
<comment type="caution">
    <text evidence="2">The sequence shown here is derived from an EMBL/GenBank/DDBJ whole genome shotgun (WGS) entry which is preliminary data.</text>
</comment>